<organism evidence="1 2">
    <name type="scientific">Saccharothrix syringae</name>
    <name type="common">Nocardiopsis syringae</name>
    <dbReference type="NCBI Taxonomy" id="103733"/>
    <lineage>
        <taxon>Bacteria</taxon>
        <taxon>Bacillati</taxon>
        <taxon>Actinomycetota</taxon>
        <taxon>Actinomycetes</taxon>
        <taxon>Pseudonocardiales</taxon>
        <taxon>Pseudonocardiaceae</taxon>
        <taxon>Saccharothrix</taxon>
    </lineage>
</organism>
<dbReference type="KEGG" id="ssyi:EKG83_13210"/>
<dbReference type="RefSeq" id="WP_033430808.1">
    <property type="nucleotide sequence ID" value="NZ_CP034550.1"/>
</dbReference>
<accession>A0A5Q0GXB6</accession>
<sequence>MTTGRTTGRVRANLGAGPLGSYAFRVEATLGHRPTSYLFARSTGGGGGVGERAVTVLLVLAPAALAGTRVTVRESRGADLAEVTTFLPTMRVPKVVSAAHVFECLPLTDVGYVDLMSWLHPPAREVPAGPPGPWSAWHDRPGTTRVSEAAHGYRVVETVSAEHGIPVARSTVLDGEETRRWEAVALGSPEWDHLPTRIRVTRPRTGHWTVFERTTDPRPVPPEWVEADSATLRRAAASVLEG</sequence>
<dbReference type="Proteomes" id="UP000325787">
    <property type="component" value="Chromosome"/>
</dbReference>
<evidence type="ECO:0000313" key="2">
    <source>
        <dbReference type="Proteomes" id="UP000325787"/>
    </source>
</evidence>
<evidence type="ECO:0000313" key="1">
    <source>
        <dbReference type="EMBL" id="QFZ18315.1"/>
    </source>
</evidence>
<gene>
    <name evidence="1" type="ORF">EKG83_13210</name>
</gene>
<name>A0A5Q0GXB6_SACSY</name>
<keyword evidence="2" id="KW-1185">Reference proteome</keyword>
<dbReference type="AlphaFoldDB" id="A0A5Q0GXB6"/>
<dbReference type="EMBL" id="CP034550">
    <property type="protein sequence ID" value="QFZ18315.1"/>
    <property type="molecule type" value="Genomic_DNA"/>
</dbReference>
<protein>
    <submittedName>
        <fullName evidence="1">Uncharacterized protein</fullName>
    </submittedName>
</protein>
<reference evidence="2" key="1">
    <citation type="journal article" date="2021" name="Curr. Microbiol.">
        <title>Complete genome of nocamycin-producing strain Saccharothrix syringae NRRL B-16468 reveals the biosynthetic potential for secondary metabolites.</title>
        <authorList>
            <person name="Mo X."/>
            <person name="Yang S."/>
        </authorList>
    </citation>
    <scope>NUCLEOTIDE SEQUENCE [LARGE SCALE GENOMIC DNA]</scope>
    <source>
        <strain evidence="2">ATCC 51364 / DSM 43886 / JCM 6844 / KCTC 9398 / NBRC 14523 / NRRL B-16468 / INA 2240</strain>
    </source>
</reference>
<dbReference type="OrthoDB" id="3460550at2"/>
<proteinExistence type="predicted"/>